<dbReference type="AlphaFoldDB" id="A0A4Q9MT95"/>
<organism evidence="3">
    <name type="scientific">Dichomitus squalens</name>
    <dbReference type="NCBI Taxonomy" id="114155"/>
    <lineage>
        <taxon>Eukaryota</taxon>
        <taxon>Fungi</taxon>
        <taxon>Dikarya</taxon>
        <taxon>Basidiomycota</taxon>
        <taxon>Agaricomycotina</taxon>
        <taxon>Agaricomycetes</taxon>
        <taxon>Polyporales</taxon>
        <taxon>Polyporaceae</taxon>
        <taxon>Dichomitus</taxon>
    </lineage>
</organism>
<dbReference type="Proteomes" id="UP000292957">
    <property type="component" value="Unassembled WGS sequence"/>
</dbReference>
<keyword evidence="1" id="KW-0812">Transmembrane</keyword>
<reference evidence="3" key="1">
    <citation type="submission" date="2019-01" db="EMBL/GenBank/DDBJ databases">
        <title>Draft genome sequences of three monokaryotic isolates of the white-rot basidiomycete fungus Dichomitus squalens.</title>
        <authorList>
            <consortium name="DOE Joint Genome Institute"/>
            <person name="Lopez S.C."/>
            <person name="Andreopoulos B."/>
            <person name="Pangilinan J."/>
            <person name="Lipzen A."/>
            <person name="Riley R."/>
            <person name="Ahrendt S."/>
            <person name="Ng V."/>
            <person name="Barry K."/>
            <person name="Daum C."/>
            <person name="Grigoriev I.V."/>
            <person name="Hilden K.S."/>
            <person name="Makela M.R."/>
            <person name="de Vries R.P."/>
        </authorList>
    </citation>
    <scope>NUCLEOTIDE SEQUENCE [LARGE SCALE GENOMIC DNA]</scope>
    <source>
        <strain evidence="3">OM18370.1</strain>
    </source>
</reference>
<evidence type="ECO:0000256" key="1">
    <source>
        <dbReference type="SAM" id="Phobius"/>
    </source>
</evidence>
<keyword evidence="1" id="KW-1133">Transmembrane helix</keyword>
<keyword evidence="1" id="KW-0472">Membrane</keyword>
<evidence type="ECO:0000259" key="2">
    <source>
        <dbReference type="Pfam" id="PF20151"/>
    </source>
</evidence>
<name>A0A4Q9MT95_9APHY</name>
<dbReference type="InterPro" id="IPR045340">
    <property type="entry name" value="DUF6533"/>
</dbReference>
<sequence>MSGDADAQAIIASAYVGMYDTYCGVAAQALSYYDYLITFHNEVTLFWIPMRINGASVLFLLNRYLNLVMQIGYWIQVPNSLQVARRQFEFFYVIEPLQYLPWAAFSALRAYALCPKPYKRFISTIVFSLTLVPLVVNMLHDLHWTSYVYDPTLPGTIAVDTLAPNINMRFVMACRFSLMAADLLVLCVTWYQTYETVKMSRRFAPGQETQSLASILLHDGTSYFLILLILNVLHVAFTLSSVANDPFSPSSVVILIEEPLTSVLTSRFLINLQLAKRRQEGSLESTSEGTELAFQPQTSSSHHIDGFIKSMGGQLSFDHDSVEEDDTI</sequence>
<dbReference type="EMBL" id="ML143413">
    <property type="protein sequence ID" value="TBU29476.1"/>
    <property type="molecule type" value="Genomic_DNA"/>
</dbReference>
<dbReference type="Pfam" id="PF20151">
    <property type="entry name" value="DUF6533"/>
    <property type="match status" value="1"/>
</dbReference>
<feature type="transmembrane region" description="Helical" evidence="1">
    <location>
        <begin position="170"/>
        <end position="191"/>
    </location>
</feature>
<proteinExistence type="predicted"/>
<accession>A0A4Q9MT95</accession>
<protein>
    <recommendedName>
        <fullName evidence="2">DUF6533 domain-containing protein</fullName>
    </recommendedName>
</protein>
<dbReference type="OrthoDB" id="2744098at2759"/>
<evidence type="ECO:0000313" key="3">
    <source>
        <dbReference type="EMBL" id="TBU29476.1"/>
    </source>
</evidence>
<gene>
    <name evidence="3" type="ORF">BD311DRAFT_756743</name>
</gene>
<feature type="domain" description="DUF6533" evidence="2">
    <location>
        <begin position="22"/>
        <end position="65"/>
    </location>
</feature>
<feature type="transmembrane region" description="Helical" evidence="1">
    <location>
        <begin position="121"/>
        <end position="140"/>
    </location>
</feature>
<feature type="transmembrane region" description="Helical" evidence="1">
    <location>
        <begin position="212"/>
        <end position="237"/>
    </location>
</feature>